<evidence type="ECO:0000256" key="1">
    <source>
        <dbReference type="SAM" id="SignalP"/>
    </source>
</evidence>
<accession>A0AAX2JD16</accession>
<sequence length="188" mass="21481">MKKAVILGLIALNISVFAAIKQEVPEDIEKAIIRESQSFEGSDRISFRRWQTESYLKMEKMGAESGIPAVEFDRIKQRLRQMYGSNFVKQYQVLPSEIANYNELVERVKVETLKSAVVTEEKNNAAKEQMAKEIASSKVPAEVVEIFKESAAKLYPDNYVGQKAYINAAMEDYFKIIDFVKKNKKVLN</sequence>
<dbReference type="EMBL" id="LS483487">
    <property type="protein sequence ID" value="SQJ10775.1"/>
    <property type="molecule type" value="Genomic_DNA"/>
</dbReference>
<dbReference type="KEGG" id="ful:C4N20_02985"/>
<dbReference type="Proteomes" id="UP000249008">
    <property type="component" value="Chromosome 1"/>
</dbReference>
<gene>
    <name evidence="2" type="ORF">NCTC12112_02479</name>
</gene>
<protein>
    <submittedName>
        <fullName evidence="2">Uncharacterized protein</fullName>
    </submittedName>
</protein>
<name>A0AAX2JD16_9FUSO</name>
<feature type="signal peptide" evidence="1">
    <location>
        <begin position="1"/>
        <end position="18"/>
    </location>
</feature>
<proteinExistence type="predicted"/>
<keyword evidence="1" id="KW-0732">Signal</keyword>
<reference evidence="2 3" key="1">
    <citation type="submission" date="2018-06" db="EMBL/GenBank/DDBJ databases">
        <authorList>
            <consortium name="Pathogen Informatics"/>
            <person name="Doyle S."/>
        </authorList>
    </citation>
    <scope>NUCLEOTIDE SEQUENCE [LARGE SCALE GENOMIC DNA]</scope>
    <source>
        <strain evidence="2 3">NCTC12112</strain>
    </source>
</reference>
<evidence type="ECO:0000313" key="2">
    <source>
        <dbReference type="EMBL" id="SQJ10775.1"/>
    </source>
</evidence>
<dbReference type="AlphaFoldDB" id="A0AAX2JD16"/>
<evidence type="ECO:0000313" key="3">
    <source>
        <dbReference type="Proteomes" id="UP000249008"/>
    </source>
</evidence>
<feature type="chain" id="PRO_5043948632" evidence="1">
    <location>
        <begin position="19"/>
        <end position="188"/>
    </location>
</feature>
<organism evidence="2 3">
    <name type="scientific">Fusobacterium ulcerans</name>
    <dbReference type="NCBI Taxonomy" id="861"/>
    <lineage>
        <taxon>Bacteria</taxon>
        <taxon>Fusobacteriati</taxon>
        <taxon>Fusobacteriota</taxon>
        <taxon>Fusobacteriia</taxon>
        <taxon>Fusobacteriales</taxon>
        <taxon>Fusobacteriaceae</taxon>
        <taxon>Fusobacterium</taxon>
    </lineage>
</organism>
<dbReference type="RefSeq" id="WP_005981016.1">
    <property type="nucleotide sequence ID" value="NZ_CABKNW010000005.1"/>
</dbReference>
<dbReference type="GeneID" id="78453760"/>